<keyword evidence="4 11" id="KW-0479">Metal-binding</keyword>
<reference evidence="14 15" key="1">
    <citation type="journal article" date="2016" name="Nat. Commun.">
        <title>Thousands of microbial genomes shed light on interconnected biogeochemical processes in an aquifer system.</title>
        <authorList>
            <person name="Anantharaman K."/>
            <person name="Brown C.T."/>
            <person name="Hug L.A."/>
            <person name="Sharon I."/>
            <person name="Castelle C.J."/>
            <person name="Probst A.J."/>
            <person name="Thomas B.C."/>
            <person name="Singh A."/>
            <person name="Wilkins M.J."/>
            <person name="Karaoz U."/>
            <person name="Brodie E.L."/>
            <person name="Williams K.H."/>
            <person name="Hubbard S.S."/>
            <person name="Banfield J.F."/>
        </authorList>
    </citation>
    <scope>NUCLEOTIDE SEQUENCE [LARGE SCALE GENOMIC DNA]</scope>
</reference>
<dbReference type="InterPro" id="IPR005147">
    <property type="entry name" value="tRNA_synthase_B5-dom"/>
</dbReference>
<dbReference type="Pfam" id="PF03484">
    <property type="entry name" value="B5"/>
    <property type="match status" value="1"/>
</dbReference>
<dbReference type="InterPro" id="IPR041616">
    <property type="entry name" value="PheRS_beta_core"/>
</dbReference>
<dbReference type="HAMAP" id="MF_00283">
    <property type="entry name" value="Phe_tRNA_synth_beta1"/>
    <property type="match status" value="1"/>
</dbReference>
<dbReference type="Gene3D" id="3.30.56.10">
    <property type="match status" value="2"/>
</dbReference>
<dbReference type="InterPro" id="IPR036690">
    <property type="entry name" value="Fdx_antiC-bd_sf"/>
</dbReference>
<feature type="domain" description="FDX-ACB" evidence="12">
    <location>
        <begin position="613"/>
        <end position="706"/>
    </location>
</feature>
<feature type="domain" description="B5" evidence="13">
    <location>
        <begin position="310"/>
        <end position="385"/>
    </location>
</feature>
<evidence type="ECO:0000256" key="10">
    <source>
        <dbReference type="ARBA" id="ARBA00049255"/>
    </source>
</evidence>
<dbReference type="InterPro" id="IPR020825">
    <property type="entry name" value="Phe-tRNA_synthase-like_B3/B4"/>
</dbReference>
<name>A0A1G2KXL7_9BACT</name>
<dbReference type="Proteomes" id="UP000178510">
    <property type="component" value="Unassembled WGS sequence"/>
</dbReference>
<keyword evidence="3 11" id="KW-0436">Ligase</keyword>
<evidence type="ECO:0000256" key="11">
    <source>
        <dbReference type="HAMAP-Rule" id="MF_00283"/>
    </source>
</evidence>
<proteinExistence type="inferred from homology"/>
<evidence type="ECO:0000256" key="1">
    <source>
        <dbReference type="ARBA" id="ARBA00008653"/>
    </source>
</evidence>
<keyword evidence="8 11" id="KW-0648">Protein biosynthesis</keyword>
<comment type="catalytic activity">
    <reaction evidence="10 11">
        <text>tRNA(Phe) + L-phenylalanine + ATP = L-phenylalanyl-tRNA(Phe) + AMP + diphosphate + H(+)</text>
        <dbReference type="Rhea" id="RHEA:19413"/>
        <dbReference type="Rhea" id="RHEA-COMP:9668"/>
        <dbReference type="Rhea" id="RHEA-COMP:9699"/>
        <dbReference type="ChEBI" id="CHEBI:15378"/>
        <dbReference type="ChEBI" id="CHEBI:30616"/>
        <dbReference type="ChEBI" id="CHEBI:33019"/>
        <dbReference type="ChEBI" id="CHEBI:58095"/>
        <dbReference type="ChEBI" id="CHEBI:78442"/>
        <dbReference type="ChEBI" id="CHEBI:78531"/>
        <dbReference type="ChEBI" id="CHEBI:456215"/>
        <dbReference type="EC" id="6.1.1.20"/>
    </reaction>
</comment>
<dbReference type="InterPro" id="IPR005121">
    <property type="entry name" value="Fdx_antiC-bd"/>
</dbReference>
<evidence type="ECO:0000256" key="2">
    <source>
        <dbReference type="ARBA" id="ARBA00011209"/>
    </source>
</evidence>
<dbReference type="InterPro" id="IPR045864">
    <property type="entry name" value="aa-tRNA-synth_II/BPL/LPL"/>
</dbReference>
<dbReference type="GO" id="GO:0005524">
    <property type="term" value="F:ATP binding"/>
    <property type="evidence" value="ECO:0007669"/>
    <property type="project" value="UniProtKB-UniRule"/>
</dbReference>
<keyword evidence="11" id="KW-0963">Cytoplasm</keyword>
<feature type="binding site" evidence="11">
    <location>
        <position position="373"/>
    </location>
    <ligand>
        <name>Mg(2+)</name>
        <dbReference type="ChEBI" id="CHEBI:18420"/>
        <note>shared with alpha subunit</note>
    </ligand>
</feature>
<dbReference type="GO" id="GO:0009328">
    <property type="term" value="C:phenylalanine-tRNA ligase complex"/>
    <property type="evidence" value="ECO:0007669"/>
    <property type="project" value="TreeGrafter"/>
</dbReference>
<dbReference type="EC" id="6.1.1.20" evidence="11"/>
<evidence type="ECO:0000256" key="4">
    <source>
        <dbReference type="ARBA" id="ARBA00022723"/>
    </source>
</evidence>
<evidence type="ECO:0000256" key="6">
    <source>
        <dbReference type="ARBA" id="ARBA00022840"/>
    </source>
</evidence>
<sequence length="707" mass="78579">MKFSYNWLKELVSFKDSPDSLAEFLTMRVFEVEAVEKQGDDWMLDIKVLPNRIADASGHIGMAREIASLKNVRIKDQGSRIKEDSKKKAKDFLRIKIEDAQDCPRYTARMMTGVKVGQSPAWLRERLATCGLQSINNIVDAANYVMLETGQPLHVFDYEKLEGGMSKTESGKGDTLHSTFYTRKIITVRRARSGERMEGLDDKIYALTPDMLVIADGERPVAIAGIKGGRDSGVSDATHTIVIEAANFAPVLIRKTSQALTLRTDASIRFEHGLDPNETATAAERLALLIQKIAGGTVLTGAIDAYPKKTSAQKILFHPADAERLIGAAIPAAFYASAFKRLGWQATKKGKDFVVLPPAIRRDIAIEEDITEEIARLFGYENVRPAMPRAPLISPEINTELFWEDRVRDMASGMGFTESILSQFTGDRELNAYKIDRGGLLELHNPTSPETQYLTPRLLTKYVSSAAENLRHESDVRLFGIGKSFRKSEGGIVPGVVERTDAVFVLAKLGVSGEDEFYELKGTVEQIFGSLGISEHWYDDVLESGIRNQELGIFHPYRMAEIKVGDEKIGLIGEIHPAIIEHIKSRARITVAEIDMQKLAALAHAEAEFRPIGKYPAIIRDIAVVVPQDARTDDILNIIENTGGMLLADTDLFDYFQDDGLRESQQKSLAFHLVFQSPERTLTDAEADAVIKKIIAALEAQNWEVKK</sequence>
<dbReference type="PROSITE" id="PS51483">
    <property type="entry name" value="B5"/>
    <property type="match status" value="1"/>
</dbReference>
<dbReference type="SMART" id="SM00873">
    <property type="entry name" value="B3_4"/>
    <property type="match status" value="1"/>
</dbReference>
<feature type="binding site" evidence="11">
    <location>
        <position position="372"/>
    </location>
    <ligand>
        <name>Mg(2+)</name>
        <dbReference type="ChEBI" id="CHEBI:18420"/>
        <note>shared with alpha subunit</note>
    </ligand>
</feature>
<dbReference type="InterPro" id="IPR004532">
    <property type="entry name" value="Phe-tRNA-ligase_IIc_bsu_bact"/>
</dbReference>
<evidence type="ECO:0000259" key="12">
    <source>
        <dbReference type="PROSITE" id="PS51447"/>
    </source>
</evidence>
<dbReference type="SUPFAM" id="SSF46955">
    <property type="entry name" value="Putative DNA-binding domain"/>
    <property type="match status" value="2"/>
</dbReference>
<evidence type="ECO:0000313" key="15">
    <source>
        <dbReference type="Proteomes" id="UP000178510"/>
    </source>
</evidence>
<dbReference type="Gene3D" id="3.30.70.380">
    <property type="entry name" value="Ferrodoxin-fold anticodon-binding domain"/>
    <property type="match status" value="1"/>
</dbReference>
<dbReference type="NCBIfam" id="TIGR00472">
    <property type="entry name" value="pheT_bact"/>
    <property type="match status" value="1"/>
</dbReference>
<dbReference type="Pfam" id="PF17759">
    <property type="entry name" value="tRNA_synthFbeta"/>
    <property type="match status" value="1"/>
</dbReference>
<keyword evidence="9 11" id="KW-0030">Aminoacyl-tRNA synthetase</keyword>
<protein>
    <recommendedName>
        <fullName evidence="11">Phenylalanine--tRNA ligase beta subunit</fullName>
        <ecNumber evidence="11">6.1.1.20</ecNumber>
    </recommendedName>
    <alternativeName>
        <fullName evidence="11">Phenylalanyl-tRNA synthetase beta subunit</fullName>
        <shortName evidence="11">PheRS</shortName>
    </alternativeName>
</protein>
<comment type="similarity">
    <text evidence="1 11">Belongs to the phenylalanyl-tRNA synthetase beta subunit family. Type 1 subfamily.</text>
</comment>
<dbReference type="PROSITE" id="PS51447">
    <property type="entry name" value="FDX_ACB"/>
    <property type="match status" value="1"/>
</dbReference>
<dbReference type="InterPro" id="IPR005146">
    <property type="entry name" value="B3/B4_tRNA-bd"/>
</dbReference>
<dbReference type="PANTHER" id="PTHR10947:SF0">
    <property type="entry name" value="PHENYLALANINE--TRNA LIGASE BETA SUBUNIT"/>
    <property type="match status" value="1"/>
</dbReference>
<feature type="binding site" evidence="11">
    <location>
        <position position="369"/>
    </location>
    <ligand>
        <name>Mg(2+)</name>
        <dbReference type="ChEBI" id="CHEBI:18420"/>
        <note>shared with alpha subunit</note>
    </ligand>
</feature>
<evidence type="ECO:0000256" key="9">
    <source>
        <dbReference type="ARBA" id="ARBA00023146"/>
    </source>
</evidence>
<dbReference type="InterPro" id="IPR045060">
    <property type="entry name" value="Phe-tRNA-ligase_IIc_bsu"/>
</dbReference>
<dbReference type="GO" id="GO:0003723">
    <property type="term" value="F:RNA binding"/>
    <property type="evidence" value="ECO:0007669"/>
    <property type="project" value="InterPro"/>
</dbReference>
<comment type="subunit">
    <text evidence="2 11">Tetramer of two alpha and two beta subunits.</text>
</comment>
<organism evidence="14 15">
    <name type="scientific">Candidatus Sungbacteria bacterium RIFCSPHIGHO2_02_FULL_52_23</name>
    <dbReference type="NCBI Taxonomy" id="1802274"/>
    <lineage>
        <taxon>Bacteria</taxon>
        <taxon>Candidatus Sungiibacteriota</taxon>
    </lineage>
</organism>
<feature type="binding site" evidence="11">
    <location>
        <position position="363"/>
    </location>
    <ligand>
        <name>Mg(2+)</name>
        <dbReference type="ChEBI" id="CHEBI:18420"/>
        <note>shared with alpha subunit</note>
    </ligand>
</feature>
<keyword evidence="5 11" id="KW-0547">Nucleotide-binding</keyword>
<dbReference type="AlphaFoldDB" id="A0A1G2KXL7"/>
<comment type="caution">
    <text evidence="14">The sequence shown here is derived from an EMBL/GenBank/DDBJ whole genome shotgun (WGS) entry which is preliminary data.</text>
</comment>
<dbReference type="STRING" id="1802274.A3J58_02200"/>
<dbReference type="Gene3D" id="3.30.930.10">
    <property type="entry name" value="Bira Bifunctional Protein, Domain 2"/>
    <property type="match status" value="1"/>
</dbReference>
<dbReference type="SMART" id="SM00896">
    <property type="entry name" value="FDX-ACB"/>
    <property type="match status" value="1"/>
</dbReference>
<accession>A0A1G2KXL7</accession>
<dbReference type="Gene3D" id="3.50.40.10">
    <property type="entry name" value="Phenylalanyl-trna Synthetase, Chain B, domain 3"/>
    <property type="match status" value="1"/>
</dbReference>
<dbReference type="GO" id="GO:0000287">
    <property type="term" value="F:magnesium ion binding"/>
    <property type="evidence" value="ECO:0007669"/>
    <property type="project" value="UniProtKB-UniRule"/>
</dbReference>
<keyword evidence="7 11" id="KW-0460">Magnesium</keyword>
<evidence type="ECO:0000256" key="3">
    <source>
        <dbReference type="ARBA" id="ARBA00022598"/>
    </source>
</evidence>
<evidence type="ECO:0000313" key="14">
    <source>
        <dbReference type="EMBL" id="OHA03191.1"/>
    </source>
</evidence>
<dbReference type="GO" id="GO:0006432">
    <property type="term" value="P:phenylalanyl-tRNA aminoacylation"/>
    <property type="evidence" value="ECO:0007669"/>
    <property type="project" value="UniProtKB-UniRule"/>
</dbReference>
<dbReference type="GO" id="GO:0004826">
    <property type="term" value="F:phenylalanine-tRNA ligase activity"/>
    <property type="evidence" value="ECO:0007669"/>
    <property type="project" value="UniProtKB-UniRule"/>
</dbReference>
<evidence type="ECO:0000259" key="13">
    <source>
        <dbReference type="PROSITE" id="PS51483"/>
    </source>
</evidence>
<dbReference type="InterPro" id="IPR009061">
    <property type="entry name" value="DNA-bd_dom_put_sf"/>
</dbReference>
<keyword evidence="6 11" id="KW-0067">ATP-binding</keyword>
<dbReference type="Pfam" id="PF03483">
    <property type="entry name" value="B3_4"/>
    <property type="match status" value="1"/>
</dbReference>
<dbReference type="EMBL" id="MHQM01000030">
    <property type="protein sequence ID" value="OHA03191.1"/>
    <property type="molecule type" value="Genomic_DNA"/>
</dbReference>
<dbReference type="SUPFAM" id="SSF54991">
    <property type="entry name" value="Anticodon-binding domain of PheRS"/>
    <property type="match status" value="1"/>
</dbReference>
<dbReference type="SMART" id="SM00874">
    <property type="entry name" value="B5"/>
    <property type="match status" value="1"/>
</dbReference>
<dbReference type="SUPFAM" id="SSF56037">
    <property type="entry name" value="PheT/TilS domain"/>
    <property type="match status" value="1"/>
</dbReference>
<comment type="cofactor">
    <cofactor evidence="11">
        <name>Mg(2+)</name>
        <dbReference type="ChEBI" id="CHEBI:18420"/>
    </cofactor>
    <text evidence="11">Binds 2 magnesium ions per tetramer.</text>
</comment>
<comment type="subcellular location">
    <subcellularLocation>
        <location evidence="11">Cytoplasm</location>
    </subcellularLocation>
</comment>
<gene>
    <name evidence="11" type="primary">pheT</name>
    <name evidence="14" type="ORF">A3J58_02200</name>
</gene>
<dbReference type="Pfam" id="PF03147">
    <property type="entry name" value="FDX-ACB"/>
    <property type="match status" value="1"/>
</dbReference>
<evidence type="ECO:0000256" key="7">
    <source>
        <dbReference type="ARBA" id="ARBA00022842"/>
    </source>
</evidence>
<evidence type="ECO:0000256" key="5">
    <source>
        <dbReference type="ARBA" id="ARBA00022741"/>
    </source>
</evidence>
<evidence type="ECO:0000256" key="8">
    <source>
        <dbReference type="ARBA" id="ARBA00022917"/>
    </source>
</evidence>
<dbReference type="SUPFAM" id="SSF55681">
    <property type="entry name" value="Class II aaRS and biotin synthetases"/>
    <property type="match status" value="1"/>
</dbReference>
<dbReference type="PANTHER" id="PTHR10947">
    <property type="entry name" value="PHENYLALANYL-TRNA SYNTHETASE BETA CHAIN AND LEUCINE-RICH REPEAT-CONTAINING PROTEIN 47"/>
    <property type="match status" value="1"/>
</dbReference>